<keyword evidence="1" id="KW-0812">Transmembrane</keyword>
<dbReference type="GO" id="GO:0016747">
    <property type="term" value="F:acyltransferase activity, transferring groups other than amino-acyl groups"/>
    <property type="evidence" value="ECO:0007669"/>
    <property type="project" value="InterPro"/>
</dbReference>
<dbReference type="STRING" id="51670.SAMN04488557_1697"/>
<dbReference type="EMBL" id="FPCH01000002">
    <property type="protein sequence ID" value="SFV32707.1"/>
    <property type="molecule type" value="Genomic_DNA"/>
</dbReference>
<keyword evidence="3" id="KW-0808">Transferase</keyword>
<sequence length="369" mass="41460">MSSARWIYLDAGRGLAALVVVHHHLMVFFDHEMAALIGDESLLLRAFRGISEWNVTAILFFFFISGWSIFLAVERLGTLNGIGPWRLYLLQRARRILPMFLLSLLWAGGLSWAGERNFNDTSFDVLVGNLLFLDTPASLRGLWFPPFAGNGPLWTLSNEAWYYISLPVFYWAVYSKIANPLVRIDAALLGSFVVGIAAIGVNAILPNPFFLFATLWPLWIAGYVYGTSFGQTPIERRVIFWLGLMALVTWSMALEIRSDTLRILSDGCILALCVVLLVKIVRWQTQLTRLHYIDGIVRLFGSVGRGSYTIYVLHYPLLLFLASSRTELGGLATSLLGMGMLIAIAPHLETRIYAHVNQWFALDRPRADA</sequence>
<feature type="transmembrane region" description="Helical" evidence="1">
    <location>
        <begin position="53"/>
        <end position="73"/>
    </location>
</feature>
<dbReference type="Pfam" id="PF01757">
    <property type="entry name" value="Acyl_transf_3"/>
    <property type="match status" value="1"/>
</dbReference>
<accession>A0A1I7NDE4</accession>
<evidence type="ECO:0000256" key="1">
    <source>
        <dbReference type="SAM" id="Phobius"/>
    </source>
</evidence>
<evidence type="ECO:0000313" key="4">
    <source>
        <dbReference type="Proteomes" id="UP000199423"/>
    </source>
</evidence>
<dbReference type="Proteomes" id="UP000199423">
    <property type="component" value="Unassembled WGS sequence"/>
</dbReference>
<dbReference type="GO" id="GO:0016787">
    <property type="term" value="F:hydrolase activity"/>
    <property type="evidence" value="ECO:0007669"/>
    <property type="project" value="UniProtKB-KW"/>
</dbReference>
<feature type="domain" description="Acyltransferase 3" evidence="2">
    <location>
        <begin position="7"/>
        <end position="328"/>
    </location>
</feature>
<organism evidence="3 4">
    <name type="scientific">Hyphomicrobium facile</name>
    <dbReference type="NCBI Taxonomy" id="51670"/>
    <lineage>
        <taxon>Bacteria</taxon>
        <taxon>Pseudomonadati</taxon>
        <taxon>Pseudomonadota</taxon>
        <taxon>Alphaproteobacteria</taxon>
        <taxon>Hyphomicrobiales</taxon>
        <taxon>Hyphomicrobiaceae</taxon>
        <taxon>Hyphomicrobium</taxon>
    </lineage>
</organism>
<feature type="transmembrane region" description="Helical" evidence="1">
    <location>
        <begin position="238"/>
        <end position="257"/>
    </location>
</feature>
<name>A0A1I7NDE4_9HYPH</name>
<keyword evidence="3" id="KW-0378">Hydrolase</keyword>
<feature type="transmembrane region" description="Helical" evidence="1">
    <location>
        <begin position="96"/>
        <end position="114"/>
    </location>
</feature>
<keyword evidence="1" id="KW-0472">Membrane</keyword>
<feature type="transmembrane region" description="Helical" evidence="1">
    <location>
        <begin position="209"/>
        <end position="226"/>
    </location>
</feature>
<feature type="transmembrane region" description="Helical" evidence="1">
    <location>
        <begin position="263"/>
        <end position="281"/>
    </location>
</feature>
<keyword evidence="1" id="KW-1133">Transmembrane helix</keyword>
<feature type="transmembrane region" description="Helical" evidence="1">
    <location>
        <begin position="302"/>
        <end position="322"/>
    </location>
</feature>
<protein>
    <submittedName>
        <fullName evidence="3">Peptidoglycan/LPS O-acetylase OafA/YrhL, contains acyltransferase and SGNH-hydrolase domains</fullName>
    </submittedName>
</protein>
<feature type="transmembrane region" description="Helical" evidence="1">
    <location>
        <begin position="328"/>
        <end position="348"/>
    </location>
</feature>
<keyword evidence="4" id="KW-1185">Reference proteome</keyword>
<dbReference type="AlphaFoldDB" id="A0A1I7NDE4"/>
<reference evidence="4" key="1">
    <citation type="submission" date="2016-10" db="EMBL/GenBank/DDBJ databases">
        <authorList>
            <person name="Varghese N."/>
            <person name="Submissions S."/>
        </authorList>
    </citation>
    <scope>NUCLEOTIDE SEQUENCE [LARGE SCALE GENOMIC DNA]</scope>
    <source>
        <strain evidence="4">DSM 1565</strain>
    </source>
</reference>
<evidence type="ECO:0000313" key="3">
    <source>
        <dbReference type="EMBL" id="SFV32707.1"/>
    </source>
</evidence>
<proteinExistence type="predicted"/>
<dbReference type="InterPro" id="IPR002656">
    <property type="entry name" value="Acyl_transf_3_dom"/>
</dbReference>
<evidence type="ECO:0000259" key="2">
    <source>
        <dbReference type="Pfam" id="PF01757"/>
    </source>
</evidence>
<gene>
    <name evidence="3" type="ORF">SAMN04488557_1697</name>
</gene>
<feature type="transmembrane region" description="Helical" evidence="1">
    <location>
        <begin position="184"/>
        <end position="203"/>
    </location>
</feature>
<keyword evidence="3" id="KW-0012">Acyltransferase</keyword>
<dbReference type="RefSeq" id="WP_177228084.1">
    <property type="nucleotide sequence ID" value="NZ_FPCH01000002.1"/>
</dbReference>
<feature type="transmembrane region" description="Helical" evidence="1">
    <location>
        <begin position="160"/>
        <end position="177"/>
    </location>
</feature>